<dbReference type="PANTHER" id="PTHR12526">
    <property type="entry name" value="GLYCOSYLTRANSFERASE"/>
    <property type="match status" value="1"/>
</dbReference>
<dbReference type="AlphaFoldDB" id="A0A1F8B5X7"/>
<dbReference type="InterPro" id="IPR028098">
    <property type="entry name" value="Glyco_trans_4-like_N"/>
</dbReference>
<name>A0A1F8B5X7_9BACT</name>
<dbReference type="EMBL" id="MGHD01000019">
    <property type="protein sequence ID" value="OGM59436.1"/>
    <property type="molecule type" value="Genomic_DNA"/>
</dbReference>
<dbReference type="PANTHER" id="PTHR12526:SF629">
    <property type="entry name" value="TEICHURONIC ACID BIOSYNTHESIS GLYCOSYLTRANSFERASE TUAH-RELATED"/>
    <property type="match status" value="1"/>
</dbReference>
<organism evidence="5 6">
    <name type="scientific">Candidatus Woesebacteria bacterium RIFCSPLOWO2_01_FULL_39_10b</name>
    <dbReference type="NCBI Taxonomy" id="1802517"/>
    <lineage>
        <taxon>Bacteria</taxon>
        <taxon>Candidatus Woeseibacteriota</taxon>
    </lineage>
</organism>
<dbReference type="InterPro" id="IPR001296">
    <property type="entry name" value="Glyco_trans_1"/>
</dbReference>
<proteinExistence type="predicted"/>
<keyword evidence="2" id="KW-0808">Transferase</keyword>
<evidence type="ECO:0000313" key="5">
    <source>
        <dbReference type="EMBL" id="OGM59436.1"/>
    </source>
</evidence>
<dbReference type="CDD" id="cd03801">
    <property type="entry name" value="GT4_PimA-like"/>
    <property type="match status" value="1"/>
</dbReference>
<accession>A0A1F8B5X7</accession>
<protein>
    <submittedName>
        <fullName evidence="5">Uncharacterized protein</fullName>
    </submittedName>
</protein>
<dbReference type="Proteomes" id="UP000176404">
    <property type="component" value="Unassembled WGS sequence"/>
</dbReference>
<reference evidence="5 6" key="1">
    <citation type="journal article" date="2016" name="Nat. Commun.">
        <title>Thousands of microbial genomes shed light on interconnected biogeochemical processes in an aquifer system.</title>
        <authorList>
            <person name="Anantharaman K."/>
            <person name="Brown C.T."/>
            <person name="Hug L.A."/>
            <person name="Sharon I."/>
            <person name="Castelle C.J."/>
            <person name="Probst A.J."/>
            <person name="Thomas B.C."/>
            <person name="Singh A."/>
            <person name="Wilkins M.J."/>
            <person name="Karaoz U."/>
            <person name="Brodie E.L."/>
            <person name="Williams K.H."/>
            <person name="Hubbard S.S."/>
            <person name="Banfield J.F."/>
        </authorList>
    </citation>
    <scope>NUCLEOTIDE SEQUENCE [LARGE SCALE GENOMIC DNA]</scope>
</reference>
<feature type="domain" description="Glycosyl transferase family 1" evidence="3">
    <location>
        <begin position="232"/>
        <end position="348"/>
    </location>
</feature>
<feature type="domain" description="Glycosyltransferase subfamily 4-like N-terminal" evidence="4">
    <location>
        <begin position="11"/>
        <end position="200"/>
    </location>
</feature>
<evidence type="ECO:0000256" key="2">
    <source>
        <dbReference type="ARBA" id="ARBA00022679"/>
    </source>
</evidence>
<comment type="caution">
    <text evidence="5">The sequence shown here is derived from an EMBL/GenBank/DDBJ whole genome shotgun (WGS) entry which is preliminary data.</text>
</comment>
<dbReference type="Gene3D" id="3.40.50.2000">
    <property type="entry name" value="Glycogen Phosphorylase B"/>
    <property type="match status" value="3"/>
</dbReference>
<sequence length="378" mass="44378">MKIAVFSHLPPGGAKRVVLEQIKGLSKNHEIDLYEIISTQAIELEVDKYIKNKYQYKFDLSNNLPSVFHRLFSDFKNFYLLKYLHKKIALKINYGNYTLALIHPDLYTQAPFLLRYLKIPNIYHCHELLRITYEKELEFKEDVIFYKKIYEEVTRKIRKKIDFENATSAKTIVTSSNYIKDKAWRVYRKKAFLCYPGVDYNFYKANKVKKKLFTRNILFMGGYSELKGYKFVKKIINLIEKKYRPNFQVFGFLKGKTIKSDKEVVKAYSHALVTLCVSHNEPFGLVALESMACATPVLAVNEGGYKESIVDGVSGYLLPRNEKLFAEKIIYLIEHPKKCLDMGEKGRDYVIRKFNWEKHISCLESKIFRFAKTKAVNY</sequence>
<evidence type="ECO:0000313" key="6">
    <source>
        <dbReference type="Proteomes" id="UP000176404"/>
    </source>
</evidence>
<evidence type="ECO:0000256" key="1">
    <source>
        <dbReference type="ARBA" id="ARBA00022676"/>
    </source>
</evidence>
<dbReference type="STRING" id="1802517.A2892_02185"/>
<dbReference type="Pfam" id="PF00534">
    <property type="entry name" value="Glycos_transf_1"/>
    <property type="match status" value="1"/>
</dbReference>
<dbReference type="SUPFAM" id="SSF53756">
    <property type="entry name" value="UDP-Glycosyltransferase/glycogen phosphorylase"/>
    <property type="match status" value="1"/>
</dbReference>
<dbReference type="Pfam" id="PF13439">
    <property type="entry name" value="Glyco_transf_4"/>
    <property type="match status" value="1"/>
</dbReference>
<keyword evidence="1" id="KW-0328">Glycosyltransferase</keyword>
<evidence type="ECO:0000259" key="3">
    <source>
        <dbReference type="Pfam" id="PF00534"/>
    </source>
</evidence>
<dbReference type="GO" id="GO:0016757">
    <property type="term" value="F:glycosyltransferase activity"/>
    <property type="evidence" value="ECO:0007669"/>
    <property type="project" value="UniProtKB-KW"/>
</dbReference>
<evidence type="ECO:0000259" key="4">
    <source>
        <dbReference type="Pfam" id="PF13439"/>
    </source>
</evidence>
<gene>
    <name evidence="5" type="ORF">A2892_02185</name>
</gene>